<comment type="caution">
    <text evidence="3">The sequence shown here is derived from an EMBL/GenBank/DDBJ whole genome shotgun (WGS) entry which is preliminary data.</text>
</comment>
<protein>
    <submittedName>
        <fullName evidence="3">Uncharacterized protein</fullName>
    </submittedName>
</protein>
<evidence type="ECO:0000256" key="1">
    <source>
        <dbReference type="SAM" id="MobiDB-lite"/>
    </source>
</evidence>
<evidence type="ECO:0000313" key="3">
    <source>
        <dbReference type="EMBL" id="OJA20168.1"/>
    </source>
</evidence>
<gene>
    <name evidence="3" type="ORF">AZE42_08164</name>
</gene>
<keyword evidence="2" id="KW-1133">Transmembrane helix</keyword>
<feature type="transmembrane region" description="Helical" evidence="2">
    <location>
        <begin position="253"/>
        <end position="272"/>
    </location>
</feature>
<evidence type="ECO:0000313" key="4">
    <source>
        <dbReference type="Proteomes" id="UP000183567"/>
    </source>
</evidence>
<dbReference type="EMBL" id="LVVM01000686">
    <property type="protein sequence ID" value="OJA20168.1"/>
    <property type="molecule type" value="Genomic_DNA"/>
</dbReference>
<feature type="region of interest" description="Disordered" evidence="1">
    <location>
        <begin position="318"/>
        <end position="342"/>
    </location>
</feature>
<dbReference type="AlphaFoldDB" id="A0A1J8R2W2"/>
<dbReference type="Proteomes" id="UP000183567">
    <property type="component" value="Unassembled WGS sequence"/>
</dbReference>
<feature type="transmembrane region" description="Helical" evidence="2">
    <location>
        <begin position="223"/>
        <end position="247"/>
    </location>
</feature>
<evidence type="ECO:0000256" key="2">
    <source>
        <dbReference type="SAM" id="Phobius"/>
    </source>
</evidence>
<keyword evidence="2" id="KW-0812">Transmembrane</keyword>
<organism evidence="3 4">
    <name type="scientific">Rhizopogon vesiculosus</name>
    <dbReference type="NCBI Taxonomy" id="180088"/>
    <lineage>
        <taxon>Eukaryota</taxon>
        <taxon>Fungi</taxon>
        <taxon>Dikarya</taxon>
        <taxon>Basidiomycota</taxon>
        <taxon>Agaricomycotina</taxon>
        <taxon>Agaricomycetes</taxon>
        <taxon>Agaricomycetidae</taxon>
        <taxon>Boletales</taxon>
        <taxon>Suillineae</taxon>
        <taxon>Rhizopogonaceae</taxon>
        <taxon>Rhizopogon</taxon>
    </lineage>
</organism>
<feature type="transmembrane region" description="Helical" evidence="2">
    <location>
        <begin position="7"/>
        <end position="34"/>
    </location>
</feature>
<accession>A0A1J8R2W2</accession>
<proteinExistence type="predicted"/>
<sequence>MGISVKAAVIVAIIIECILYGVSIFLFGITLWSLTYQRKSTEVSRSMLVAACLLFLLGTMHVIVDANHVWQGFISSGNADQYFDDVSKDTFKNAIYELETLVGDAILIYRCYVVWNRIDVIIIPVIGWMAVAGTGTHAVWSIDQLSSVGAESVFLQETAQWIISFYSTAIATNFIATSYDTSTVPSQIEFANPRNLGILALKLWLIHRRSSGIRTTRSRAYPILVLIMECGALYSISLVTMLATYLAASNGSYIVIDMIGQIIPITFCLIIVRTAMLRFSGETSLSVMRTGISDRLPIARPMNVHIGRLVGVDSDFSKASGVSSTQVDATEDEYHSKLHNYP</sequence>
<keyword evidence="4" id="KW-1185">Reference proteome</keyword>
<feature type="transmembrane region" description="Helical" evidence="2">
    <location>
        <begin position="46"/>
        <end position="64"/>
    </location>
</feature>
<name>A0A1J8R2W2_9AGAM</name>
<reference evidence="3 4" key="1">
    <citation type="submission" date="2016-03" db="EMBL/GenBank/DDBJ databases">
        <title>Comparative genomics of the ectomycorrhizal sister species Rhizopogon vinicolor and Rhizopogon vesiculosus (Basidiomycota: Boletales) reveals a divergence of the mating type B locus.</title>
        <authorList>
            <person name="Mujic A.B."/>
            <person name="Kuo A."/>
            <person name="Tritt A."/>
            <person name="Lipzen A."/>
            <person name="Chen C."/>
            <person name="Johnson J."/>
            <person name="Sharma A."/>
            <person name="Barry K."/>
            <person name="Grigoriev I.V."/>
            <person name="Spatafora J.W."/>
        </authorList>
    </citation>
    <scope>NUCLEOTIDE SEQUENCE [LARGE SCALE GENOMIC DNA]</scope>
    <source>
        <strain evidence="3 4">AM-OR11-056</strain>
    </source>
</reference>
<keyword evidence="2" id="KW-0472">Membrane</keyword>
<dbReference type="OrthoDB" id="3357408at2759"/>